<keyword evidence="6" id="KW-0969">Cilium</keyword>
<sequence>MTIPINSAVNAYRNAAGGFASSVGEARDGLSAQAAAVQPGQSFADLVKDNLNEAIDAGKQSEKMSLLALQGKADLREVVNAVANAETALQTVVAVRDKVLSAYQDILKMSI</sequence>
<dbReference type="PANTHER" id="PTHR34653:SF1">
    <property type="entry name" value="FLAGELLAR HOOK-BASAL BODY COMPLEX PROTEIN FLIE"/>
    <property type="match status" value="1"/>
</dbReference>
<proteinExistence type="inferred from homology"/>
<keyword evidence="6" id="KW-0282">Flagellum</keyword>
<dbReference type="AlphaFoldDB" id="A0A212JNW3"/>
<dbReference type="GO" id="GO:0071973">
    <property type="term" value="P:bacterial-type flagellum-dependent cell motility"/>
    <property type="evidence" value="ECO:0007669"/>
    <property type="project" value="InterPro"/>
</dbReference>
<evidence type="ECO:0000313" key="6">
    <source>
        <dbReference type="EMBL" id="SBW01091.1"/>
    </source>
</evidence>
<dbReference type="NCBIfam" id="TIGR00205">
    <property type="entry name" value="fliE"/>
    <property type="match status" value="1"/>
</dbReference>
<dbReference type="PANTHER" id="PTHR34653">
    <property type="match status" value="1"/>
</dbReference>
<evidence type="ECO:0000256" key="1">
    <source>
        <dbReference type="ARBA" id="ARBA00004117"/>
    </source>
</evidence>
<evidence type="ECO:0000256" key="5">
    <source>
        <dbReference type="NCBIfam" id="TIGR00205"/>
    </source>
</evidence>
<gene>
    <name evidence="4 6" type="primary">fliE</name>
    <name evidence="6" type="ORF">KL86APRO_11378</name>
</gene>
<evidence type="ECO:0000256" key="4">
    <source>
        <dbReference type="HAMAP-Rule" id="MF_00724"/>
    </source>
</evidence>
<name>A0A212JNW3_9PROT</name>
<evidence type="ECO:0000256" key="3">
    <source>
        <dbReference type="ARBA" id="ARBA00023143"/>
    </source>
</evidence>
<dbReference type="GO" id="GO:0005198">
    <property type="term" value="F:structural molecule activity"/>
    <property type="evidence" value="ECO:0007669"/>
    <property type="project" value="UniProtKB-UniRule"/>
</dbReference>
<comment type="similarity">
    <text evidence="2 4">Belongs to the FliE family.</text>
</comment>
<dbReference type="GO" id="GO:0009425">
    <property type="term" value="C:bacterial-type flagellum basal body"/>
    <property type="evidence" value="ECO:0007669"/>
    <property type="project" value="UniProtKB-SubCell"/>
</dbReference>
<dbReference type="Pfam" id="PF02049">
    <property type="entry name" value="FliE"/>
    <property type="match status" value="1"/>
</dbReference>
<reference evidence="6" key="1">
    <citation type="submission" date="2016-04" db="EMBL/GenBank/DDBJ databases">
        <authorList>
            <person name="Evans L.H."/>
            <person name="Alamgir A."/>
            <person name="Owens N."/>
            <person name="Weber N.D."/>
            <person name="Virtaneva K."/>
            <person name="Barbian K."/>
            <person name="Babar A."/>
            <person name="Rosenke K."/>
        </authorList>
    </citation>
    <scope>NUCLEOTIDE SEQUENCE</scope>
    <source>
        <strain evidence="6">86</strain>
    </source>
</reference>
<keyword evidence="3 4" id="KW-0975">Bacterial flagellum</keyword>
<organism evidence="6">
    <name type="scientific">uncultured Alphaproteobacteria bacterium</name>
    <dbReference type="NCBI Taxonomy" id="91750"/>
    <lineage>
        <taxon>Bacteria</taxon>
        <taxon>Pseudomonadati</taxon>
        <taxon>Pseudomonadota</taxon>
        <taxon>Alphaproteobacteria</taxon>
        <taxon>environmental samples</taxon>
    </lineage>
</organism>
<dbReference type="HAMAP" id="MF_00724">
    <property type="entry name" value="FliE"/>
    <property type="match status" value="1"/>
</dbReference>
<dbReference type="InterPro" id="IPR001624">
    <property type="entry name" value="FliE"/>
</dbReference>
<accession>A0A212JNW3</accession>
<protein>
    <recommendedName>
        <fullName evidence="4 5">Flagellar hook-basal body complex protein FliE</fullName>
    </recommendedName>
</protein>
<keyword evidence="6" id="KW-0966">Cell projection</keyword>
<dbReference type="PRINTS" id="PR01006">
    <property type="entry name" value="FLGHOOKFLIE"/>
</dbReference>
<evidence type="ECO:0000256" key="2">
    <source>
        <dbReference type="ARBA" id="ARBA00009272"/>
    </source>
</evidence>
<dbReference type="EMBL" id="FLUO01000001">
    <property type="protein sequence ID" value="SBW01091.1"/>
    <property type="molecule type" value="Genomic_DNA"/>
</dbReference>
<comment type="subcellular location">
    <subcellularLocation>
        <location evidence="1 4">Bacterial flagellum basal body</location>
    </subcellularLocation>
</comment>
<dbReference type="GO" id="GO:0003774">
    <property type="term" value="F:cytoskeletal motor activity"/>
    <property type="evidence" value="ECO:0007669"/>
    <property type="project" value="InterPro"/>
</dbReference>